<proteinExistence type="predicted"/>
<sequence>MLKENQALLVSSRSPFFHFRPKQAPILRIEQHLGNFITTIL</sequence>
<dbReference type="EMBL" id="KK121913">
    <property type="protein sequence ID" value="KFM81520.1"/>
    <property type="molecule type" value="Genomic_DNA"/>
</dbReference>
<dbReference type="AlphaFoldDB" id="A0A087UVY1"/>
<protein>
    <submittedName>
        <fullName evidence="1">Uncharacterized protein</fullName>
    </submittedName>
</protein>
<name>A0A087UVY1_STEMI</name>
<organism evidence="1 2">
    <name type="scientific">Stegodyphus mimosarum</name>
    <name type="common">African social velvet spider</name>
    <dbReference type="NCBI Taxonomy" id="407821"/>
    <lineage>
        <taxon>Eukaryota</taxon>
        <taxon>Metazoa</taxon>
        <taxon>Ecdysozoa</taxon>
        <taxon>Arthropoda</taxon>
        <taxon>Chelicerata</taxon>
        <taxon>Arachnida</taxon>
        <taxon>Araneae</taxon>
        <taxon>Araneomorphae</taxon>
        <taxon>Entelegynae</taxon>
        <taxon>Eresoidea</taxon>
        <taxon>Eresidae</taxon>
        <taxon>Stegodyphus</taxon>
    </lineage>
</organism>
<accession>A0A087UVY1</accession>
<gene>
    <name evidence="1" type="ORF">X975_18598</name>
</gene>
<evidence type="ECO:0000313" key="1">
    <source>
        <dbReference type="EMBL" id="KFM81520.1"/>
    </source>
</evidence>
<feature type="non-terminal residue" evidence="1">
    <location>
        <position position="41"/>
    </location>
</feature>
<dbReference type="Proteomes" id="UP000054359">
    <property type="component" value="Unassembled WGS sequence"/>
</dbReference>
<reference evidence="1 2" key="1">
    <citation type="submission" date="2013-11" db="EMBL/GenBank/DDBJ databases">
        <title>Genome sequencing of Stegodyphus mimosarum.</title>
        <authorList>
            <person name="Bechsgaard J."/>
        </authorList>
    </citation>
    <scope>NUCLEOTIDE SEQUENCE [LARGE SCALE GENOMIC DNA]</scope>
</reference>
<evidence type="ECO:0000313" key="2">
    <source>
        <dbReference type="Proteomes" id="UP000054359"/>
    </source>
</evidence>
<keyword evidence="2" id="KW-1185">Reference proteome</keyword>